<dbReference type="Pfam" id="PF16387">
    <property type="entry name" value="DUF4996"/>
    <property type="match status" value="1"/>
</dbReference>
<comment type="caution">
    <text evidence="2">The sequence shown here is derived from an EMBL/GenBank/DDBJ whole genome shotgun (WGS) entry which is preliminary data.</text>
</comment>
<dbReference type="PANTHER" id="PTHR46320">
    <property type="entry name" value="GLYCEROPHOSPHODIESTER PHOSPHODIESTERASE 1"/>
    <property type="match status" value="1"/>
</dbReference>
<keyword evidence="3" id="KW-1185">Reference proteome</keyword>
<dbReference type="CDD" id="cd08566">
    <property type="entry name" value="GDPD_AtGDE_like"/>
    <property type="match status" value="1"/>
</dbReference>
<dbReference type="Pfam" id="PF03009">
    <property type="entry name" value="GDPD"/>
    <property type="match status" value="1"/>
</dbReference>
<accession>A0A425Y708</accession>
<dbReference type="GO" id="GO:0006644">
    <property type="term" value="P:phospholipid metabolic process"/>
    <property type="evidence" value="ECO:0007669"/>
    <property type="project" value="TreeGrafter"/>
</dbReference>
<dbReference type="SUPFAM" id="SSF51695">
    <property type="entry name" value="PLC-like phosphodiesterases"/>
    <property type="match status" value="1"/>
</dbReference>
<reference evidence="2 3" key="1">
    <citation type="submission" date="2018-07" db="EMBL/GenBank/DDBJ databases">
        <title>Draft genome sequence of Ancylomarina sp. M1P.</title>
        <authorList>
            <person name="Yadav S."/>
            <person name="Villanueva L."/>
            <person name="Damste J.S.S."/>
        </authorList>
    </citation>
    <scope>NUCLEOTIDE SEQUENCE [LARGE SCALE GENOMIC DNA]</scope>
    <source>
        <strain evidence="2 3">M1P</strain>
    </source>
</reference>
<evidence type="ECO:0000313" key="3">
    <source>
        <dbReference type="Proteomes" id="UP000285794"/>
    </source>
</evidence>
<dbReference type="PROSITE" id="PS51704">
    <property type="entry name" value="GP_PDE"/>
    <property type="match status" value="1"/>
</dbReference>
<dbReference type="GO" id="GO:0005886">
    <property type="term" value="C:plasma membrane"/>
    <property type="evidence" value="ECO:0007669"/>
    <property type="project" value="TreeGrafter"/>
</dbReference>
<dbReference type="AlphaFoldDB" id="A0A425Y708"/>
<dbReference type="GO" id="GO:0006580">
    <property type="term" value="P:ethanolamine metabolic process"/>
    <property type="evidence" value="ECO:0007669"/>
    <property type="project" value="TreeGrafter"/>
</dbReference>
<dbReference type="Gene3D" id="3.20.20.190">
    <property type="entry name" value="Phosphatidylinositol (PI) phosphodiesterase"/>
    <property type="match status" value="1"/>
</dbReference>
<organism evidence="2 3">
    <name type="scientific">Ancylomarina euxinus</name>
    <dbReference type="NCBI Taxonomy" id="2283627"/>
    <lineage>
        <taxon>Bacteria</taxon>
        <taxon>Pseudomonadati</taxon>
        <taxon>Bacteroidota</taxon>
        <taxon>Bacteroidia</taxon>
        <taxon>Marinilabiliales</taxon>
        <taxon>Marinifilaceae</taxon>
        <taxon>Ancylomarina</taxon>
    </lineage>
</organism>
<gene>
    <name evidence="2" type="ORF">DWB61_03240</name>
</gene>
<sequence>MVLEILFNQHLTSTLYAKFSMRYLFVLLSILTQLLPLRGNCYYKNIEVNQQANNRIDSLLQILNTPTDSYIMVVAHRGDWTNAPENSLQAIKNAIEIGVDILEIDVRFTKDKVPVVIHDKTLNRTTTGSGKISRFTLNDLKGIFLTDKHGKPTSHKIPTLDEALLLSKGKILINLDKCTMHLDKIVKHLYKTNTLNQIIIKKRDDFYKINLQKKCFKNRLIYIPQIIEKNKKLEHHTNKFIKKYKPLVFDINLTENDSLLLPLINKLKQNFCRIWVSTTANENVRNYNNREKSPNSETKWGWAIDFGANIIVTDEPKLLIEYLKEKKLRKNIHLKIQDEIIVKSSPAK</sequence>
<feature type="domain" description="GP-PDE" evidence="1">
    <location>
        <begin position="71"/>
        <end position="323"/>
    </location>
</feature>
<dbReference type="GO" id="GO:0008889">
    <property type="term" value="F:glycerophosphodiester phosphodiesterase activity"/>
    <property type="evidence" value="ECO:0007669"/>
    <property type="project" value="TreeGrafter"/>
</dbReference>
<protein>
    <recommendedName>
        <fullName evidence="1">GP-PDE domain-containing protein</fullName>
    </recommendedName>
</protein>
<dbReference type="InterPro" id="IPR017946">
    <property type="entry name" value="PLC-like_Pdiesterase_TIM-brl"/>
</dbReference>
<name>A0A425Y708_9BACT</name>
<dbReference type="InterPro" id="IPR032160">
    <property type="entry name" value="DUF4996"/>
</dbReference>
<dbReference type="GO" id="GO:0070291">
    <property type="term" value="P:N-acylethanolamine metabolic process"/>
    <property type="evidence" value="ECO:0007669"/>
    <property type="project" value="TreeGrafter"/>
</dbReference>
<proteinExistence type="predicted"/>
<evidence type="ECO:0000259" key="1">
    <source>
        <dbReference type="PROSITE" id="PS51704"/>
    </source>
</evidence>
<dbReference type="EMBL" id="QQWG01000002">
    <property type="protein sequence ID" value="RRG24145.1"/>
    <property type="molecule type" value="Genomic_DNA"/>
</dbReference>
<dbReference type="Proteomes" id="UP000285794">
    <property type="component" value="Unassembled WGS sequence"/>
</dbReference>
<dbReference type="PANTHER" id="PTHR46320:SF1">
    <property type="entry name" value="GLYCEROPHOSPHODIESTER PHOSPHODIESTERASE 1"/>
    <property type="match status" value="1"/>
</dbReference>
<evidence type="ECO:0000313" key="2">
    <source>
        <dbReference type="EMBL" id="RRG24145.1"/>
    </source>
</evidence>
<dbReference type="InterPro" id="IPR030395">
    <property type="entry name" value="GP_PDE_dom"/>
</dbReference>